<keyword evidence="2 13" id="KW-0963">Cytoplasm</keyword>
<dbReference type="Gene3D" id="3.30.2060.10">
    <property type="entry name" value="Penicillin-binding protein 1b domain"/>
    <property type="match status" value="1"/>
</dbReference>
<evidence type="ECO:0000256" key="3">
    <source>
        <dbReference type="ARBA" id="ARBA00022741"/>
    </source>
</evidence>
<dbReference type="GO" id="GO:0005524">
    <property type="term" value="F:ATP binding"/>
    <property type="evidence" value="ECO:0007669"/>
    <property type="project" value="UniProtKB-UniRule"/>
</dbReference>
<keyword evidence="7 13" id="KW-0067">ATP-binding</keyword>
<dbReference type="InterPro" id="IPR004576">
    <property type="entry name" value="Mfd"/>
</dbReference>
<evidence type="ECO:0000256" key="4">
    <source>
        <dbReference type="ARBA" id="ARBA00022763"/>
    </source>
</evidence>
<dbReference type="Pfam" id="PF03461">
    <property type="entry name" value="TRCF"/>
    <property type="match status" value="1"/>
</dbReference>
<sequence length="1177" mass="131739">MQSMLARLRDSSSPPDIVGLHGASTALLLARAVETLQHTVCCILPADEQLEPLAQDIAFFSNVRVLLYPSFEIPPYTPLSPDPATVCGRLATLYLLREDLSPCIVLTSAEAVLRRVLPAAVLNAHCELVMTGEETDREALIGSLIAAGYQQCDMVRQEGDLALRGGIVDVYPPTLDPAANGPLRLDFFGDTVESIRLFDPLSQRSRQELREAILLPASDLLFPRTDQRAPLLQRLEAVADQYQWASAEVRVLRERLATGQRFPGIEFMLPLIYGGKDGVQTLFDYLPPTASLMVYDPAAVGQRVQLVHDRIAANYREAVERQLPALPPEALFVGEHELHTATRERLRARILPIPDPDNPSATLTVQTGDHSLLVQEIELQRKKRGLLAPLADRILKWQQDQDRIVLACRSARQAEHLREMLGNYQLKVSLLTPPFAPAALIDDDQVYCYEHPLSRGFDFPAEKIHFLSALELFGEKRLRTGRQRTRGRDQGQPVQIEQLAEGDVVVHRDHGIGVFQGLVNMEISGQRGDFLQIAFRDDDKLYVPVDRLHWVSRYQGLTDQQPKLDSLGSQRWQTTKKKVTEAVWKIAQELLEIYAQRAMRQGHRFSPPGDLYRQLEESFPYDETKGQAKAIDEVIDDLTHEQPMDRLICGDVGYGKTEVAARAAFKVIEDGYQVAILVPTTVLAEQHAATFRERFASFPVEIACLNRFRTVRQQKEIVAQLGAGNIDLVVGTHRLLSKDVQFKKLGLLIVDEEHRFGVAHKERIKKFKATVDVLTLTATPIPRTLQMSLLGIRDLSVISTPPQQRRSVKTFLARYDQLVIREAVLRELERGGQLFFVHNRVQSIHRMADTIAAQVPQARIGVAHGQMAGPQLEDVMVRFINHELDILVCTTIIESGLDIPNANTIVINRADHLGLADIYQLRGRVGRAARQAYAYLLVSSLDHLTPDAQQRLRALMDCSELGGGFKLAMNDLQIRGGGNLLGVSQSGHIAAVGYDLYLELLQSTVADLKRRAREGQETVAREEIDPEIKLKVAAYLPDHYIQETSQRYHAYRRISLAGNGTSEELTAIEEELVDRYGPLPREAATLLAVIGLKQQLRVLGIQKLEQGPESLIFSFVANPPIDSARILALIQQKPGRKRTAQSIRLTPDQRLIVPFSAQEDLFRHIQTIIHSLQGPTS</sequence>
<keyword evidence="4 13" id="KW-0227">DNA damage</keyword>
<evidence type="ECO:0000256" key="10">
    <source>
        <dbReference type="ARBA" id="ARBA00061104"/>
    </source>
</evidence>
<dbReference type="GO" id="GO:0003684">
    <property type="term" value="F:damaged DNA binding"/>
    <property type="evidence" value="ECO:0007669"/>
    <property type="project" value="InterPro"/>
</dbReference>
<dbReference type="EMBL" id="CP002364">
    <property type="protein sequence ID" value="ADW16753.1"/>
    <property type="molecule type" value="Genomic_DNA"/>
</dbReference>
<evidence type="ECO:0000256" key="8">
    <source>
        <dbReference type="ARBA" id="ARBA00023125"/>
    </source>
</evidence>
<dbReference type="InterPro" id="IPR037235">
    <property type="entry name" value="TRCF-like_C_D7"/>
</dbReference>
<evidence type="ECO:0000256" key="11">
    <source>
        <dbReference type="ARBA" id="ARBA00061399"/>
    </source>
</evidence>
<dbReference type="Gene3D" id="2.40.10.170">
    <property type="match status" value="1"/>
</dbReference>
<proteinExistence type="inferred from homology"/>
<comment type="similarity">
    <text evidence="10 13">In the N-terminal section; belongs to the UvrB family.</text>
</comment>
<comment type="function">
    <text evidence="13">Couples transcription and DNA repair by recognizing RNA polymerase (RNAP) stalled at DNA lesions. Mediates ATP-dependent release of RNAP and its truncated transcript from the DNA, and recruitment of nucleotide excision repair machinery to the damaged site.</text>
</comment>
<evidence type="ECO:0000256" key="13">
    <source>
        <dbReference type="HAMAP-Rule" id="MF_00969"/>
    </source>
</evidence>
<evidence type="ECO:0000256" key="2">
    <source>
        <dbReference type="ARBA" id="ARBA00022490"/>
    </source>
</evidence>
<evidence type="ECO:0000259" key="15">
    <source>
        <dbReference type="PROSITE" id="PS51192"/>
    </source>
</evidence>
<accession>A0A7U3YJX9</accession>
<dbReference type="Pfam" id="PF17757">
    <property type="entry name" value="UvrB_inter"/>
    <property type="match status" value="1"/>
</dbReference>
<organism evidence="17 18">
    <name type="scientific">Desulfobulbus propionicus (strain ATCC 33891 / DSM 2032 / VKM B-1956 / 1pr3)</name>
    <dbReference type="NCBI Taxonomy" id="577650"/>
    <lineage>
        <taxon>Bacteria</taxon>
        <taxon>Pseudomonadati</taxon>
        <taxon>Thermodesulfobacteriota</taxon>
        <taxon>Desulfobulbia</taxon>
        <taxon>Desulfobulbales</taxon>
        <taxon>Desulfobulbaceae</taxon>
        <taxon>Desulfobulbus</taxon>
    </lineage>
</organism>
<feature type="coiled-coil region" evidence="14">
    <location>
        <begin position="998"/>
        <end position="1025"/>
    </location>
</feature>
<dbReference type="NCBIfam" id="TIGR00580">
    <property type="entry name" value="mfd"/>
    <property type="match status" value="1"/>
</dbReference>
<dbReference type="PROSITE" id="PS51194">
    <property type="entry name" value="HELICASE_CTER"/>
    <property type="match status" value="1"/>
</dbReference>
<evidence type="ECO:0000259" key="16">
    <source>
        <dbReference type="PROSITE" id="PS51194"/>
    </source>
</evidence>
<dbReference type="GO" id="GO:0016787">
    <property type="term" value="F:hydrolase activity"/>
    <property type="evidence" value="ECO:0007669"/>
    <property type="project" value="UniProtKB-KW"/>
</dbReference>
<dbReference type="KEGG" id="dpr:Despr_0577"/>
<dbReference type="InterPro" id="IPR036101">
    <property type="entry name" value="CarD-like/TRCF_RID_sf"/>
</dbReference>
<dbReference type="PROSITE" id="PS51192">
    <property type="entry name" value="HELICASE_ATP_BIND_1"/>
    <property type="match status" value="1"/>
</dbReference>
<gene>
    <name evidence="13" type="primary">mfd</name>
    <name evidence="17" type="ordered locus">Despr_0577</name>
</gene>
<dbReference type="Gene3D" id="3.40.50.300">
    <property type="entry name" value="P-loop containing nucleotide triphosphate hydrolases"/>
    <property type="match status" value="2"/>
</dbReference>
<dbReference type="GO" id="GO:0000716">
    <property type="term" value="P:transcription-coupled nucleotide-excision repair, DNA damage recognition"/>
    <property type="evidence" value="ECO:0007669"/>
    <property type="project" value="UniProtKB-UniRule"/>
</dbReference>
<evidence type="ECO:0000313" key="18">
    <source>
        <dbReference type="Proteomes" id="UP000006365"/>
    </source>
</evidence>
<evidence type="ECO:0000256" key="12">
    <source>
        <dbReference type="ARBA" id="ARBA00070128"/>
    </source>
</evidence>
<keyword evidence="3 13" id="KW-0547">Nucleotide-binding</keyword>
<dbReference type="SMART" id="SM00982">
    <property type="entry name" value="TRCF"/>
    <property type="match status" value="1"/>
</dbReference>
<keyword evidence="14" id="KW-0175">Coiled coil</keyword>
<feature type="domain" description="Helicase ATP-binding" evidence="15">
    <location>
        <begin position="637"/>
        <end position="798"/>
    </location>
</feature>
<evidence type="ECO:0000256" key="1">
    <source>
        <dbReference type="ARBA" id="ARBA00004496"/>
    </source>
</evidence>
<dbReference type="Pfam" id="PF00270">
    <property type="entry name" value="DEAD"/>
    <property type="match status" value="1"/>
</dbReference>
<keyword evidence="9 13" id="KW-0234">DNA repair</keyword>
<dbReference type="GO" id="GO:0005737">
    <property type="term" value="C:cytoplasm"/>
    <property type="evidence" value="ECO:0007669"/>
    <property type="project" value="UniProtKB-SubCell"/>
</dbReference>
<dbReference type="SMART" id="SM00490">
    <property type="entry name" value="HELICc"/>
    <property type="match status" value="1"/>
</dbReference>
<dbReference type="InterPro" id="IPR003711">
    <property type="entry name" value="CarD-like/TRCF_RID"/>
</dbReference>
<keyword evidence="6" id="KW-0347">Helicase</keyword>
<dbReference type="SUPFAM" id="SSF143517">
    <property type="entry name" value="TRCF domain-like"/>
    <property type="match status" value="1"/>
</dbReference>
<comment type="similarity">
    <text evidence="11 13">In the C-terminal section; belongs to the helicase family. RecG subfamily.</text>
</comment>
<dbReference type="SMART" id="SM00487">
    <property type="entry name" value="DEXDc"/>
    <property type="match status" value="1"/>
</dbReference>
<evidence type="ECO:0000256" key="14">
    <source>
        <dbReference type="SAM" id="Coils"/>
    </source>
</evidence>
<dbReference type="GO" id="GO:0006355">
    <property type="term" value="P:regulation of DNA-templated transcription"/>
    <property type="evidence" value="ECO:0007669"/>
    <property type="project" value="UniProtKB-UniRule"/>
</dbReference>
<dbReference type="Proteomes" id="UP000006365">
    <property type="component" value="Chromosome"/>
</dbReference>
<dbReference type="PANTHER" id="PTHR47964:SF1">
    <property type="entry name" value="ATP-DEPENDENT DNA HELICASE HOMOLOG RECG, CHLOROPLASTIC"/>
    <property type="match status" value="1"/>
</dbReference>
<dbReference type="RefSeq" id="WP_015723298.1">
    <property type="nucleotide sequence ID" value="NC_014972.1"/>
</dbReference>
<dbReference type="InterPro" id="IPR041471">
    <property type="entry name" value="UvrB_inter"/>
</dbReference>
<dbReference type="InterPro" id="IPR005118">
    <property type="entry name" value="TRCF_C"/>
</dbReference>
<dbReference type="SUPFAM" id="SSF52540">
    <property type="entry name" value="P-loop containing nucleoside triphosphate hydrolases"/>
    <property type="match status" value="4"/>
</dbReference>
<dbReference type="SMART" id="SM01058">
    <property type="entry name" value="CarD_TRCF"/>
    <property type="match status" value="1"/>
</dbReference>
<keyword evidence="5 13" id="KW-0378">Hydrolase</keyword>
<dbReference type="InterPro" id="IPR011545">
    <property type="entry name" value="DEAD/DEAH_box_helicase_dom"/>
</dbReference>
<dbReference type="InterPro" id="IPR047112">
    <property type="entry name" value="RecG/Mfd"/>
</dbReference>
<dbReference type="AlphaFoldDB" id="A0A7U3YJX9"/>
<evidence type="ECO:0000313" key="17">
    <source>
        <dbReference type="EMBL" id="ADW16753.1"/>
    </source>
</evidence>
<dbReference type="InterPro" id="IPR014001">
    <property type="entry name" value="Helicase_ATP-bd"/>
</dbReference>
<comment type="subcellular location">
    <subcellularLocation>
        <location evidence="1 13">Cytoplasm</location>
    </subcellularLocation>
</comment>
<dbReference type="FunFam" id="3.40.50.300:FF:000546">
    <property type="entry name" value="Transcription-repair-coupling factor"/>
    <property type="match status" value="1"/>
</dbReference>
<evidence type="ECO:0000256" key="9">
    <source>
        <dbReference type="ARBA" id="ARBA00023204"/>
    </source>
</evidence>
<evidence type="ECO:0000256" key="6">
    <source>
        <dbReference type="ARBA" id="ARBA00022806"/>
    </source>
</evidence>
<dbReference type="InterPro" id="IPR027417">
    <property type="entry name" value="P-loop_NTPase"/>
</dbReference>
<dbReference type="Pfam" id="PF00271">
    <property type="entry name" value="Helicase_C"/>
    <property type="match status" value="1"/>
</dbReference>
<keyword evidence="18" id="KW-1185">Reference proteome</keyword>
<dbReference type="Gene3D" id="3.90.1150.50">
    <property type="entry name" value="Transcription-repair-coupling factor, D7 domain"/>
    <property type="match status" value="1"/>
</dbReference>
<dbReference type="InterPro" id="IPR001650">
    <property type="entry name" value="Helicase_C-like"/>
</dbReference>
<keyword evidence="8 13" id="KW-0238">DNA-binding</keyword>
<dbReference type="GO" id="GO:0003678">
    <property type="term" value="F:DNA helicase activity"/>
    <property type="evidence" value="ECO:0007669"/>
    <property type="project" value="TreeGrafter"/>
</dbReference>
<dbReference type="EC" id="3.6.4.-" evidence="13"/>
<dbReference type="SUPFAM" id="SSF141259">
    <property type="entry name" value="CarD-like"/>
    <property type="match status" value="1"/>
</dbReference>
<protein>
    <recommendedName>
        <fullName evidence="12 13">Transcription-repair-coupling factor</fullName>
        <shortName evidence="13">TRCF</shortName>
        <ecNumber evidence="13">3.6.4.-</ecNumber>
    </recommendedName>
</protein>
<name>A0A7U3YJX9_DESPD</name>
<evidence type="ECO:0000256" key="7">
    <source>
        <dbReference type="ARBA" id="ARBA00022840"/>
    </source>
</evidence>
<reference evidence="17 18" key="1">
    <citation type="journal article" date="2011" name="Stand. Genomic Sci.">
        <title>Complete genome sequence of Desulfobulbus propionicus type strain (1pr3).</title>
        <authorList>
            <person name="Pagani I."/>
            <person name="Lapidus A."/>
            <person name="Nolan M."/>
            <person name="Lucas S."/>
            <person name="Hammon N."/>
            <person name="Deshpande S."/>
            <person name="Cheng J.F."/>
            <person name="Chertkov O."/>
            <person name="Davenport K."/>
            <person name="Tapia R."/>
            <person name="Han C."/>
            <person name="Goodwin L."/>
            <person name="Pitluck S."/>
            <person name="Liolios K."/>
            <person name="Mavromatis K."/>
            <person name="Ivanova N."/>
            <person name="Mikhailova N."/>
            <person name="Pati A."/>
            <person name="Chen A."/>
            <person name="Palaniappan K."/>
            <person name="Land M."/>
            <person name="Hauser L."/>
            <person name="Chang Y.J."/>
            <person name="Jeffries C.D."/>
            <person name="Detter J.C."/>
            <person name="Brambilla E."/>
            <person name="Kannan K.P."/>
            <person name="Djao O.D."/>
            <person name="Rohde M."/>
            <person name="Pukall R."/>
            <person name="Spring S."/>
            <person name="Goker M."/>
            <person name="Sikorski J."/>
            <person name="Woyke T."/>
            <person name="Bristow J."/>
            <person name="Eisen J.A."/>
            <person name="Markowitz V."/>
            <person name="Hugenholtz P."/>
            <person name="Kyrpides N.C."/>
            <person name="Klenk H.P."/>
        </authorList>
    </citation>
    <scope>NUCLEOTIDE SEQUENCE [LARGE SCALE GENOMIC DNA]</scope>
    <source>
        <strain evidence="18">ATCC 33891 / DSM 2032 / 1pr3</strain>
    </source>
</reference>
<feature type="domain" description="Helicase C-terminal" evidence="16">
    <location>
        <begin position="819"/>
        <end position="973"/>
    </location>
</feature>
<dbReference type="PANTHER" id="PTHR47964">
    <property type="entry name" value="ATP-DEPENDENT DNA HELICASE HOMOLOG RECG, CHLOROPLASTIC"/>
    <property type="match status" value="1"/>
</dbReference>
<dbReference type="HAMAP" id="MF_00969">
    <property type="entry name" value="TRCF"/>
    <property type="match status" value="1"/>
</dbReference>
<dbReference type="Gene3D" id="3.40.50.11180">
    <property type="match status" value="1"/>
</dbReference>
<dbReference type="CDD" id="cd17991">
    <property type="entry name" value="DEXHc_TRCF"/>
    <property type="match status" value="1"/>
</dbReference>
<evidence type="ECO:0000256" key="5">
    <source>
        <dbReference type="ARBA" id="ARBA00022801"/>
    </source>
</evidence>
<dbReference type="Pfam" id="PF02559">
    <property type="entry name" value="CarD_TRCF_RID"/>
    <property type="match status" value="1"/>
</dbReference>